<dbReference type="KEGG" id="tmai:FVE67_00830"/>
<keyword evidence="1" id="KW-0812">Transmembrane</keyword>
<evidence type="ECO:0000313" key="2">
    <source>
        <dbReference type="EMBL" id="QJA05418.1"/>
    </source>
</evidence>
<dbReference type="EMBL" id="CP042909">
    <property type="protein sequence ID" value="QJA05418.1"/>
    <property type="molecule type" value="Genomic_DNA"/>
</dbReference>
<evidence type="ECO:0000256" key="1">
    <source>
        <dbReference type="SAM" id="Phobius"/>
    </source>
</evidence>
<name>A0A6H1WQI1_9BACT</name>
<protein>
    <submittedName>
        <fullName evidence="2">Uncharacterized protein</fullName>
    </submittedName>
</protein>
<organism evidence="2 3">
    <name type="scientific">Thermosulfurimonas marina</name>
    <dbReference type="NCBI Taxonomy" id="2047767"/>
    <lineage>
        <taxon>Bacteria</taxon>
        <taxon>Pseudomonadati</taxon>
        <taxon>Thermodesulfobacteriota</taxon>
        <taxon>Thermodesulfobacteria</taxon>
        <taxon>Thermodesulfobacteriales</taxon>
        <taxon>Thermodesulfobacteriaceae</taxon>
        <taxon>Thermosulfurimonas</taxon>
    </lineage>
</organism>
<dbReference type="AlphaFoldDB" id="A0A6H1WQI1"/>
<accession>A0A6H1WQI1</accession>
<gene>
    <name evidence="2" type="ORF">FVE67_00830</name>
</gene>
<keyword evidence="1" id="KW-0472">Membrane</keyword>
<feature type="transmembrane region" description="Helical" evidence="1">
    <location>
        <begin position="12"/>
        <end position="34"/>
    </location>
</feature>
<proteinExistence type="predicted"/>
<dbReference type="RefSeq" id="WP_168718785.1">
    <property type="nucleotide sequence ID" value="NZ_CP042909.1"/>
</dbReference>
<evidence type="ECO:0000313" key="3">
    <source>
        <dbReference type="Proteomes" id="UP000501253"/>
    </source>
</evidence>
<sequence length="140" mass="16852">MKDLWRIYLREWLGLLFLGLLLVSSTYLAARYYYAYRYHQKQVRALKTFLQESLRVEKRLEPYAHYSFWRTLGVPQEVYVLEKVGLEPLRESLKKLSRLYVEKGLFFLEEFRLETCVEKRPGQEGTCVPYLEIKGKKVVF</sequence>
<dbReference type="Proteomes" id="UP000501253">
    <property type="component" value="Chromosome"/>
</dbReference>
<keyword evidence="3" id="KW-1185">Reference proteome</keyword>
<keyword evidence="1" id="KW-1133">Transmembrane helix</keyword>
<reference evidence="2 3" key="1">
    <citation type="submission" date="2019-08" db="EMBL/GenBank/DDBJ databases">
        <title>Complete genome sequence of Thermosulfurimonas marina SU872T, an anaerobic thermophilic chemolithoautotrophic bacterium isolated from a shallow marine hydrothermal vent.</title>
        <authorList>
            <person name="Allioux M."/>
            <person name="Jebbar M."/>
            <person name="Slobodkina G."/>
            <person name="Slobodkin A."/>
            <person name="Moalic Y."/>
            <person name="Frolova A."/>
            <person name="Shao Z."/>
            <person name="Alain K."/>
        </authorList>
    </citation>
    <scope>NUCLEOTIDE SEQUENCE [LARGE SCALE GENOMIC DNA]</scope>
    <source>
        <strain evidence="2 3">SU872</strain>
    </source>
</reference>